<keyword evidence="2" id="KW-1185">Reference proteome</keyword>
<evidence type="ECO:0000313" key="2">
    <source>
        <dbReference type="Proteomes" id="UP000250266"/>
    </source>
</evidence>
<reference evidence="1 2" key="1">
    <citation type="journal article" date="2016" name="Nat. Commun.">
        <title>Ectomycorrhizal ecology is imprinted in the genome of the dominant symbiotic fungus Cenococcum geophilum.</title>
        <authorList>
            <consortium name="DOE Joint Genome Institute"/>
            <person name="Peter M."/>
            <person name="Kohler A."/>
            <person name="Ohm R.A."/>
            <person name="Kuo A."/>
            <person name="Krutzmann J."/>
            <person name="Morin E."/>
            <person name="Arend M."/>
            <person name="Barry K.W."/>
            <person name="Binder M."/>
            <person name="Choi C."/>
            <person name="Clum A."/>
            <person name="Copeland A."/>
            <person name="Grisel N."/>
            <person name="Haridas S."/>
            <person name="Kipfer T."/>
            <person name="LaButti K."/>
            <person name="Lindquist E."/>
            <person name="Lipzen A."/>
            <person name="Maire R."/>
            <person name="Meier B."/>
            <person name="Mihaltcheva S."/>
            <person name="Molinier V."/>
            <person name="Murat C."/>
            <person name="Poggeler S."/>
            <person name="Quandt C.A."/>
            <person name="Sperisen C."/>
            <person name="Tritt A."/>
            <person name="Tisserant E."/>
            <person name="Crous P.W."/>
            <person name="Henrissat B."/>
            <person name="Nehls U."/>
            <person name="Egli S."/>
            <person name="Spatafora J.W."/>
            <person name="Grigoriev I.V."/>
            <person name="Martin F.M."/>
        </authorList>
    </citation>
    <scope>NUCLEOTIDE SEQUENCE [LARGE SCALE GENOMIC DNA]</scope>
    <source>
        <strain evidence="1 2">CBS 459.81</strain>
    </source>
</reference>
<dbReference type="EMBL" id="KV744844">
    <property type="protein sequence ID" value="OCK84138.1"/>
    <property type="molecule type" value="Genomic_DNA"/>
</dbReference>
<organism evidence="1 2">
    <name type="scientific">Lepidopterella palustris CBS 459.81</name>
    <dbReference type="NCBI Taxonomy" id="1314670"/>
    <lineage>
        <taxon>Eukaryota</taxon>
        <taxon>Fungi</taxon>
        <taxon>Dikarya</taxon>
        <taxon>Ascomycota</taxon>
        <taxon>Pezizomycotina</taxon>
        <taxon>Dothideomycetes</taxon>
        <taxon>Pleosporomycetidae</taxon>
        <taxon>Mytilinidiales</taxon>
        <taxon>Argynnaceae</taxon>
        <taxon>Lepidopterella</taxon>
    </lineage>
</organism>
<dbReference type="AlphaFoldDB" id="A0A8E2JIY4"/>
<protein>
    <submittedName>
        <fullName evidence="1">Uncharacterized protein</fullName>
    </submittedName>
</protein>
<sequence length="187" mass="20581">MNDRLCYAAVHWYLAWRREANEGSKWPAACSKTASQECPLAAAASRLCTAAICNILTPQCQATNASGPSTIQWLSVRGSVSLAEAPEAPKFAVLRGGTAATVWLGRVPNDLDLNLHHPLFSRRSAFLVAAVTFISACLKCQSSRRRRNKMPQNSFHGHKTPANLLDSSGRRRSMHYLFETSECLGEY</sequence>
<dbReference type="Proteomes" id="UP000250266">
    <property type="component" value="Unassembled WGS sequence"/>
</dbReference>
<gene>
    <name evidence="1" type="ORF">K432DRAFT_145099</name>
</gene>
<name>A0A8E2JIY4_9PEZI</name>
<evidence type="ECO:0000313" key="1">
    <source>
        <dbReference type="EMBL" id="OCK84138.1"/>
    </source>
</evidence>
<proteinExistence type="predicted"/>
<accession>A0A8E2JIY4</accession>